<dbReference type="GO" id="GO:0006506">
    <property type="term" value="P:GPI anchor biosynthetic process"/>
    <property type="evidence" value="ECO:0007669"/>
    <property type="project" value="InterPro"/>
</dbReference>
<keyword evidence="4" id="KW-1185">Reference proteome</keyword>
<dbReference type="SUPFAM" id="SSF56300">
    <property type="entry name" value="Metallo-dependent phosphatases"/>
    <property type="match status" value="1"/>
</dbReference>
<evidence type="ECO:0000256" key="2">
    <source>
        <dbReference type="SAM" id="MobiDB-lite"/>
    </source>
</evidence>
<keyword evidence="1" id="KW-0472">Membrane</keyword>
<dbReference type="AlphaFoldDB" id="A0A4U0TUF1"/>
<dbReference type="Proteomes" id="UP000308549">
    <property type="component" value="Unassembled WGS sequence"/>
</dbReference>
<dbReference type="EMBL" id="NAJL01000035">
    <property type="protein sequence ID" value="TKA25435.1"/>
    <property type="molecule type" value="Genomic_DNA"/>
</dbReference>
<comment type="caution">
    <text evidence="3">The sequence shown here is derived from an EMBL/GenBank/DDBJ whole genome shotgun (WGS) entry which is preliminary data.</text>
</comment>
<dbReference type="InterPro" id="IPR029052">
    <property type="entry name" value="Metallo-depent_PP-like"/>
</dbReference>
<dbReference type="GO" id="GO:0005783">
    <property type="term" value="C:endoplasmic reticulum"/>
    <property type="evidence" value="ECO:0007669"/>
    <property type="project" value="TreeGrafter"/>
</dbReference>
<feature type="region of interest" description="Disordered" evidence="2">
    <location>
        <begin position="406"/>
        <end position="429"/>
    </location>
</feature>
<reference evidence="3 4" key="1">
    <citation type="submission" date="2017-03" db="EMBL/GenBank/DDBJ databases">
        <title>Genomes of endolithic fungi from Antarctica.</title>
        <authorList>
            <person name="Coleine C."/>
            <person name="Masonjones S."/>
            <person name="Stajich J.E."/>
        </authorList>
    </citation>
    <scope>NUCLEOTIDE SEQUENCE [LARGE SCALE GENOMIC DNA]</scope>
    <source>
        <strain evidence="3 4">CCFEE 6315</strain>
    </source>
</reference>
<dbReference type="OrthoDB" id="9984693at2759"/>
<sequence length="542" mass="61225">MRLSSFLLILARFLLPPALIGTVYLYLYPIIHQCSFPPARRAEAACYFGDTPRPAVPSSPAPFRLLALADPQLEGDTSLPEELRGGDGWLKGTRDGFWNGVHGGGREKAFDGVRPAVHGFMTEDIPRLFAGYRKKLDLWGNDLYLAHIYWLMHWWSAPTHTVVLGDLLGSQWIDDDEFARRSRRFWGKVFKGGEKVPREVTDVSGRTEMLGQDANWQRRLIAVAGNHDIGYAGDIDGRRIERFEEQYGRVNWDVRFRLNDTAATATRHASALPFAPSSSLLQHPPELRLVILNSMNLDQPAWDQNLHHQSRDFLIESLHSPAATASNSDSQATILLTHIPLHKEKGVCVDAPYFAYFHGGGIQEQNHLSKDVSEYTLDGLLRSSGTNAVVLNGHDHEGCDTYHYHPAPHSSDTEKETAEEDKGWQAEKWRLSPPHRSDRHFKGLREITVRSMMGSYDGNAGLLSAWYEHADENDSSSQGTWRFEYDTCALGVQHIWWAVHVLDLVVILLGLSGVVRAFWEAFSELREEKRLASETRGKRKRG</sequence>
<dbReference type="PANTHER" id="PTHR13315:SF1">
    <property type="entry name" value="PROTEIN TED1"/>
    <property type="match status" value="1"/>
</dbReference>
<organism evidence="3 4">
    <name type="scientific">Salinomyces thailandicus</name>
    <dbReference type="NCBI Taxonomy" id="706561"/>
    <lineage>
        <taxon>Eukaryota</taxon>
        <taxon>Fungi</taxon>
        <taxon>Dikarya</taxon>
        <taxon>Ascomycota</taxon>
        <taxon>Pezizomycotina</taxon>
        <taxon>Dothideomycetes</taxon>
        <taxon>Dothideomycetidae</taxon>
        <taxon>Mycosphaerellales</taxon>
        <taxon>Teratosphaeriaceae</taxon>
        <taxon>Salinomyces</taxon>
    </lineage>
</organism>
<evidence type="ECO:0008006" key="5">
    <source>
        <dbReference type="Google" id="ProtNLM"/>
    </source>
</evidence>
<accession>A0A4U0TUF1</accession>
<evidence type="ECO:0000313" key="3">
    <source>
        <dbReference type="EMBL" id="TKA25435.1"/>
    </source>
</evidence>
<name>A0A4U0TUF1_9PEZI</name>
<evidence type="ECO:0000313" key="4">
    <source>
        <dbReference type="Proteomes" id="UP000308549"/>
    </source>
</evidence>
<feature type="compositionally biased region" description="Basic and acidic residues" evidence="2">
    <location>
        <begin position="411"/>
        <end position="429"/>
    </location>
</feature>
<proteinExistence type="predicted"/>
<dbReference type="PANTHER" id="PTHR13315">
    <property type="entry name" value="METALLO PHOSPHOESTERASE RELATED"/>
    <property type="match status" value="1"/>
</dbReference>
<gene>
    <name evidence="3" type="ORF">B0A50_06302</name>
</gene>
<protein>
    <recommendedName>
        <fullName evidence="5">Calcineurin-like phosphoesterase domain-containing protein</fullName>
    </recommendedName>
</protein>
<dbReference type="GO" id="GO:0016020">
    <property type="term" value="C:membrane"/>
    <property type="evidence" value="ECO:0007669"/>
    <property type="project" value="GOC"/>
</dbReference>
<dbReference type="InterPro" id="IPR033308">
    <property type="entry name" value="PGAP5/Cdc1/Ted1"/>
</dbReference>
<evidence type="ECO:0000256" key="1">
    <source>
        <dbReference type="ARBA" id="ARBA00023136"/>
    </source>
</evidence>